<evidence type="ECO:0000256" key="8">
    <source>
        <dbReference type="HAMAP-Rule" id="MF_00387"/>
    </source>
</evidence>
<dbReference type="InterPro" id="IPR029098">
    <property type="entry name" value="Acetyltransf_C"/>
</dbReference>
<dbReference type="Pfam" id="PF13720">
    <property type="entry name" value="Acetyltransf_11"/>
    <property type="match status" value="1"/>
</dbReference>
<dbReference type="InterPro" id="IPR011004">
    <property type="entry name" value="Trimer_LpxA-like_sf"/>
</dbReference>
<keyword evidence="1 8" id="KW-0963">Cytoplasm</keyword>
<evidence type="ECO:0000259" key="9">
    <source>
        <dbReference type="Pfam" id="PF13720"/>
    </source>
</evidence>
<dbReference type="Proteomes" id="UP001161405">
    <property type="component" value="Unassembled WGS sequence"/>
</dbReference>
<dbReference type="CDD" id="cd03351">
    <property type="entry name" value="LbH_UDP-GlcNAc_AT"/>
    <property type="match status" value="1"/>
</dbReference>
<dbReference type="InterPro" id="IPR001451">
    <property type="entry name" value="Hexapep"/>
</dbReference>
<dbReference type="InterPro" id="IPR037157">
    <property type="entry name" value="Acetyltransf_C_sf"/>
</dbReference>
<dbReference type="PANTHER" id="PTHR43480:SF1">
    <property type="entry name" value="ACYL-[ACYL-CARRIER-PROTEIN]--UDP-N-ACETYLGLUCOSAMINE O-ACYLTRANSFERASE, MITOCHONDRIAL-RELATED"/>
    <property type="match status" value="1"/>
</dbReference>
<evidence type="ECO:0000256" key="4">
    <source>
        <dbReference type="ARBA" id="ARBA00022679"/>
    </source>
</evidence>
<keyword evidence="5 8" id="KW-0677">Repeat</keyword>
<dbReference type="PROSITE" id="PS00101">
    <property type="entry name" value="HEXAPEP_TRANSFERASES"/>
    <property type="match status" value="1"/>
</dbReference>
<feature type="domain" description="UDP N-acetylglucosamine O-acyltransferase C-terminal" evidence="9">
    <location>
        <begin position="176"/>
        <end position="258"/>
    </location>
</feature>
<comment type="similarity">
    <text evidence="8">Belongs to the transferase hexapeptide repeat family. LpxA subfamily.</text>
</comment>
<name>A0ABQ5UUC2_9HYPH</name>
<comment type="subcellular location">
    <subcellularLocation>
        <location evidence="8">Cytoplasm</location>
    </subcellularLocation>
</comment>
<dbReference type="NCBIfam" id="TIGR01852">
    <property type="entry name" value="lipid_A_lpxA"/>
    <property type="match status" value="1"/>
</dbReference>
<evidence type="ECO:0000256" key="6">
    <source>
        <dbReference type="ARBA" id="ARBA00023098"/>
    </source>
</evidence>
<dbReference type="PIRSF" id="PIRSF000456">
    <property type="entry name" value="UDP-GlcNAc_acltr"/>
    <property type="match status" value="1"/>
</dbReference>
<evidence type="ECO:0000256" key="1">
    <source>
        <dbReference type="ARBA" id="ARBA00022490"/>
    </source>
</evidence>
<comment type="pathway">
    <text evidence="8">Glycolipid biosynthesis; lipid IV(A) biosynthesis; lipid IV(A) from (3R)-3-hydroxytetradecanoyl-[acyl-carrier-protein] and UDP-N-acetyl-alpha-D-glucosamine: step 1/6.</text>
</comment>
<organism evidence="10 11">
    <name type="scientific">Maritalea porphyrae</name>
    <dbReference type="NCBI Taxonomy" id="880732"/>
    <lineage>
        <taxon>Bacteria</taxon>
        <taxon>Pseudomonadati</taxon>
        <taxon>Pseudomonadota</taxon>
        <taxon>Alphaproteobacteria</taxon>
        <taxon>Hyphomicrobiales</taxon>
        <taxon>Devosiaceae</taxon>
        <taxon>Maritalea</taxon>
    </lineage>
</organism>
<keyword evidence="4 8" id="KW-0808">Transferase</keyword>
<keyword evidence="3 8" id="KW-0441">Lipid A biosynthesis</keyword>
<dbReference type="EC" id="2.3.1.129" evidence="8"/>
<dbReference type="HAMAP" id="MF_00387">
    <property type="entry name" value="LpxA"/>
    <property type="match status" value="1"/>
</dbReference>
<evidence type="ECO:0000313" key="11">
    <source>
        <dbReference type="Proteomes" id="UP001161405"/>
    </source>
</evidence>
<evidence type="ECO:0000313" key="10">
    <source>
        <dbReference type="EMBL" id="GLQ18489.1"/>
    </source>
</evidence>
<evidence type="ECO:0000256" key="3">
    <source>
        <dbReference type="ARBA" id="ARBA00022556"/>
    </source>
</evidence>
<accession>A0ABQ5UUC2</accession>
<proteinExistence type="inferred from homology"/>
<dbReference type="Pfam" id="PF00132">
    <property type="entry name" value="Hexapep"/>
    <property type="match status" value="1"/>
</dbReference>
<gene>
    <name evidence="8 10" type="primary">lpxA</name>
    <name evidence="10" type="ORF">GCM10007879_27380</name>
</gene>
<dbReference type="PANTHER" id="PTHR43480">
    <property type="entry name" value="ACYL-[ACYL-CARRIER-PROTEIN]--UDP-N-ACETYLGLUCOSAMINE O-ACYLTRANSFERASE"/>
    <property type="match status" value="1"/>
</dbReference>
<keyword evidence="2 8" id="KW-0444">Lipid biosynthesis</keyword>
<dbReference type="EMBL" id="BSNI01000002">
    <property type="protein sequence ID" value="GLQ18489.1"/>
    <property type="molecule type" value="Genomic_DNA"/>
</dbReference>
<dbReference type="Gene3D" id="2.160.10.10">
    <property type="entry name" value="Hexapeptide repeat proteins"/>
    <property type="match status" value="1"/>
</dbReference>
<dbReference type="Gene3D" id="1.20.1180.10">
    <property type="entry name" value="Udp N-acetylglucosamine O-acyltransferase, C-terminal domain"/>
    <property type="match status" value="1"/>
</dbReference>
<protein>
    <recommendedName>
        <fullName evidence="8">Acyl-[acyl-carrier-protein]--UDP-N-acetylglucosamine O-acyltransferase</fullName>
        <shortName evidence="8">UDP-N-acetylglucosamine acyltransferase</shortName>
        <ecNumber evidence="8">2.3.1.129</ecNumber>
    </recommendedName>
</protein>
<dbReference type="SUPFAM" id="SSF51161">
    <property type="entry name" value="Trimeric LpxA-like enzymes"/>
    <property type="match status" value="1"/>
</dbReference>
<keyword evidence="7 8" id="KW-0012">Acyltransferase</keyword>
<keyword evidence="6 8" id="KW-0443">Lipid metabolism</keyword>
<reference evidence="10" key="1">
    <citation type="journal article" date="2014" name="Int. J. Syst. Evol. Microbiol.">
        <title>Complete genome of a new Firmicutes species belonging to the dominant human colonic microbiota ('Ruminococcus bicirculans') reveals two chromosomes and a selective capacity to utilize plant glucans.</title>
        <authorList>
            <consortium name="NISC Comparative Sequencing Program"/>
            <person name="Wegmann U."/>
            <person name="Louis P."/>
            <person name="Goesmann A."/>
            <person name="Henrissat B."/>
            <person name="Duncan S.H."/>
            <person name="Flint H.J."/>
        </authorList>
    </citation>
    <scope>NUCLEOTIDE SEQUENCE</scope>
    <source>
        <strain evidence="10">NBRC 107169</strain>
    </source>
</reference>
<dbReference type="RefSeq" id="WP_284365458.1">
    <property type="nucleotide sequence ID" value="NZ_BSNI01000002.1"/>
</dbReference>
<dbReference type="InterPro" id="IPR010137">
    <property type="entry name" value="Lipid_A_LpxA"/>
</dbReference>
<comment type="catalytic activity">
    <reaction evidence="8">
        <text>a (3R)-hydroxyacyl-[ACP] + UDP-N-acetyl-alpha-D-glucosamine = a UDP-3-O-[(3R)-3-hydroxyacyl]-N-acetyl-alpha-D-glucosamine + holo-[ACP]</text>
        <dbReference type="Rhea" id="RHEA:67812"/>
        <dbReference type="Rhea" id="RHEA-COMP:9685"/>
        <dbReference type="Rhea" id="RHEA-COMP:9945"/>
        <dbReference type="ChEBI" id="CHEBI:57705"/>
        <dbReference type="ChEBI" id="CHEBI:64479"/>
        <dbReference type="ChEBI" id="CHEBI:78827"/>
        <dbReference type="ChEBI" id="CHEBI:173225"/>
        <dbReference type="EC" id="2.3.1.129"/>
    </reaction>
</comment>
<comment type="subunit">
    <text evidence="8">Homotrimer.</text>
</comment>
<reference evidence="10" key="2">
    <citation type="submission" date="2023-01" db="EMBL/GenBank/DDBJ databases">
        <title>Draft genome sequence of Maritalea porphyrae strain NBRC 107169.</title>
        <authorList>
            <person name="Sun Q."/>
            <person name="Mori K."/>
        </authorList>
    </citation>
    <scope>NUCLEOTIDE SEQUENCE</scope>
    <source>
        <strain evidence="10">NBRC 107169</strain>
    </source>
</reference>
<keyword evidence="11" id="KW-1185">Reference proteome</keyword>
<evidence type="ECO:0000256" key="5">
    <source>
        <dbReference type="ARBA" id="ARBA00022737"/>
    </source>
</evidence>
<comment type="function">
    <text evidence="8">Involved in the biosynthesis of lipid A, a phosphorylated glycolipid that anchors the lipopolysaccharide to the outer membrane of the cell.</text>
</comment>
<sequence>MSLIHPTAIIGDEVTLGNNVSVGAYSVVEGKTTLGDDTVLHSHVAIAGETEIGSGCEIFPFASVGHQPQDKKYAGERSRLVIGDRCTIRENVTINPGTSGGGMETRIGNDVLLMAGAHVAHDCHLGDHVILVNHVALAGHVTVDEHAIVGGLSGVHQFVRIGAHSIVGAMSMVENDVIPFGSVLGNRAYLGGLNLVGLKRRNFDREEIHTLRAAYRMIFSNEGTLRERVEDAAEIFEGHELVDIVVSFVRKPSERSLCMPKNGVDNHD</sequence>
<comment type="caution">
    <text evidence="10">The sequence shown here is derived from an EMBL/GenBank/DDBJ whole genome shotgun (WGS) entry which is preliminary data.</text>
</comment>
<dbReference type="InterPro" id="IPR018357">
    <property type="entry name" value="Hexapep_transf_CS"/>
</dbReference>
<evidence type="ECO:0000256" key="7">
    <source>
        <dbReference type="ARBA" id="ARBA00023315"/>
    </source>
</evidence>
<evidence type="ECO:0000256" key="2">
    <source>
        <dbReference type="ARBA" id="ARBA00022516"/>
    </source>
</evidence>
<dbReference type="NCBIfam" id="NF003657">
    <property type="entry name" value="PRK05289.1"/>
    <property type="match status" value="1"/>
</dbReference>